<protein>
    <submittedName>
        <fullName evidence="1">Uncharacterized protein</fullName>
    </submittedName>
</protein>
<proteinExistence type="predicted"/>
<accession>A0AA97ALR7</accession>
<gene>
    <name evidence="1" type="ORF">Q2T42_20590</name>
</gene>
<sequence>MEKPETIDITVKSGGKMIEVYYLDHIVKAVSHDGGWQVYVNDPTPKPMRVYTSSAVYATAEEAMGSGKEFVRRQAALSLILRFLDEWRVSEKISDAELDALSASLCFFCCFQDSYSPKNYWYQ</sequence>
<dbReference type="EMBL" id="CP130144">
    <property type="protein sequence ID" value="WNZ44228.1"/>
    <property type="molecule type" value="Genomic_DNA"/>
</dbReference>
<evidence type="ECO:0000313" key="1">
    <source>
        <dbReference type="EMBL" id="WNZ44228.1"/>
    </source>
</evidence>
<dbReference type="AlphaFoldDB" id="A0AA97ALR7"/>
<reference evidence="1" key="2">
    <citation type="submission" date="2023-07" db="EMBL/GenBank/DDBJ databases">
        <authorList>
            <person name="Bai X.-H."/>
            <person name="Wang H.-H."/>
            <person name="Wang J."/>
            <person name="Ma M.-Y."/>
            <person name="Hu H.-H."/>
            <person name="Song Z.-L."/>
            <person name="Ma H.-G."/>
            <person name="Fan Y."/>
            <person name="Du C.-Y."/>
            <person name="Xu J.-C."/>
        </authorList>
    </citation>
    <scope>NUCLEOTIDE SEQUENCE</scope>
    <source>
        <strain evidence="1">CZ1</strain>
    </source>
</reference>
<dbReference type="RefSeq" id="WP_316426399.1">
    <property type="nucleotide sequence ID" value="NZ_CP130144.1"/>
</dbReference>
<name>A0AA97ALR7_LEPBY</name>
<organism evidence="1">
    <name type="scientific">Leptolyngbya boryana CZ1</name>
    <dbReference type="NCBI Taxonomy" id="3060204"/>
    <lineage>
        <taxon>Bacteria</taxon>
        <taxon>Bacillati</taxon>
        <taxon>Cyanobacteriota</taxon>
        <taxon>Cyanophyceae</taxon>
        <taxon>Leptolyngbyales</taxon>
        <taxon>Leptolyngbyaceae</taxon>
        <taxon>Leptolyngbya group</taxon>
        <taxon>Leptolyngbya</taxon>
    </lineage>
</organism>
<reference evidence="1" key="1">
    <citation type="journal article" date="2023" name="Plants (Basel)">
        <title>Genomic Analysis of Leptolyngbya boryana CZ1 Reveals Efficient Carbon Fixation Modules.</title>
        <authorList>
            <person name="Bai X."/>
            <person name="Wang H."/>
            <person name="Cheng W."/>
            <person name="Wang J."/>
            <person name="Ma M."/>
            <person name="Hu H."/>
            <person name="Song Z."/>
            <person name="Ma H."/>
            <person name="Fan Y."/>
            <person name="Du C."/>
            <person name="Xu J."/>
        </authorList>
    </citation>
    <scope>NUCLEOTIDE SEQUENCE</scope>
    <source>
        <strain evidence="1">CZ1</strain>
    </source>
</reference>